<dbReference type="AlphaFoldDB" id="A0ABD2PKG8"/>
<evidence type="ECO:0000313" key="1">
    <source>
        <dbReference type="EMBL" id="KAL3307327.1"/>
    </source>
</evidence>
<reference evidence="1 2" key="1">
    <citation type="submission" date="2024-11" db="EMBL/GenBank/DDBJ databases">
        <title>Adaptive evolution of stress response genes in parasites aligns with host niche diversity.</title>
        <authorList>
            <person name="Hahn C."/>
            <person name="Resl P."/>
        </authorList>
    </citation>
    <scope>NUCLEOTIDE SEQUENCE [LARGE SCALE GENOMIC DNA]</scope>
    <source>
        <strain evidence="1">EGGRZ-B1_66</strain>
        <tissue evidence="1">Body</tissue>
    </source>
</reference>
<comment type="caution">
    <text evidence="1">The sequence shown here is derived from an EMBL/GenBank/DDBJ whole genome shotgun (WGS) entry which is preliminary data.</text>
</comment>
<proteinExistence type="predicted"/>
<gene>
    <name evidence="1" type="ORF">Ciccas_014163</name>
</gene>
<keyword evidence="2" id="KW-1185">Reference proteome</keyword>
<protein>
    <submittedName>
        <fullName evidence="1">Uncharacterized protein</fullName>
    </submittedName>
</protein>
<evidence type="ECO:0000313" key="2">
    <source>
        <dbReference type="Proteomes" id="UP001626550"/>
    </source>
</evidence>
<name>A0ABD2PKG8_9PLAT</name>
<dbReference type="EMBL" id="JBJKFK010007638">
    <property type="protein sequence ID" value="KAL3307327.1"/>
    <property type="molecule type" value="Genomic_DNA"/>
</dbReference>
<sequence length="69" mass="8338">MQEKRKFDSADTSDLLMRLSQFPIRKNQEALKTIDNMLIRRDKIWTKKHTPFSLRKQMLDDLDNKIDTE</sequence>
<accession>A0ABD2PKG8</accession>
<organism evidence="1 2">
    <name type="scientific">Cichlidogyrus casuarinus</name>
    <dbReference type="NCBI Taxonomy" id="1844966"/>
    <lineage>
        <taxon>Eukaryota</taxon>
        <taxon>Metazoa</taxon>
        <taxon>Spiralia</taxon>
        <taxon>Lophotrochozoa</taxon>
        <taxon>Platyhelminthes</taxon>
        <taxon>Monogenea</taxon>
        <taxon>Monopisthocotylea</taxon>
        <taxon>Dactylogyridea</taxon>
        <taxon>Ancyrocephalidae</taxon>
        <taxon>Cichlidogyrus</taxon>
    </lineage>
</organism>
<feature type="non-terminal residue" evidence="1">
    <location>
        <position position="69"/>
    </location>
</feature>
<dbReference type="Proteomes" id="UP001626550">
    <property type="component" value="Unassembled WGS sequence"/>
</dbReference>